<proteinExistence type="inferred from homology"/>
<dbReference type="InterPro" id="IPR050545">
    <property type="entry name" value="Mycobact_MmpL"/>
</dbReference>
<feature type="transmembrane region" description="Helical" evidence="7">
    <location>
        <begin position="201"/>
        <end position="221"/>
    </location>
</feature>
<keyword evidence="6 7" id="KW-0472">Membrane</keyword>
<evidence type="ECO:0000313" key="10">
    <source>
        <dbReference type="Proteomes" id="UP000199352"/>
    </source>
</evidence>
<dbReference type="PROSITE" id="PS51257">
    <property type="entry name" value="PROKAR_LIPOPROTEIN"/>
    <property type="match status" value="1"/>
</dbReference>
<protein>
    <submittedName>
        <fullName evidence="9">Putative drug exporter of the RND superfamily</fullName>
    </submittedName>
</protein>
<keyword evidence="4 7" id="KW-0812">Transmembrane</keyword>
<evidence type="ECO:0000313" key="9">
    <source>
        <dbReference type="EMBL" id="SEQ68134.1"/>
    </source>
</evidence>
<dbReference type="Proteomes" id="UP000199352">
    <property type="component" value="Unassembled WGS sequence"/>
</dbReference>
<dbReference type="RefSeq" id="WP_245777741.1">
    <property type="nucleotide sequence ID" value="NZ_FOFR01000004.1"/>
</dbReference>
<evidence type="ECO:0000256" key="4">
    <source>
        <dbReference type="ARBA" id="ARBA00022692"/>
    </source>
</evidence>
<accession>A0A1H9I0J8</accession>
<feature type="transmembrane region" description="Helical" evidence="7">
    <location>
        <begin position="536"/>
        <end position="556"/>
    </location>
</feature>
<feature type="transmembrane region" description="Helical" evidence="7">
    <location>
        <begin position="601"/>
        <end position="621"/>
    </location>
</feature>
<reference evidence="10" key="1">
    <citation type="submission" date="2016-10" db="EMBL/GenBank/DDBJ databases">
        <authorList>
            <person name="Varghese N."/>
            <person name="Submissions S."/>
        </authorList>
    </citation>
    <scope>NUCLEOTIDE SEQUENCE [LARGE SCALE GENOMIC DNA]</scope>
    <source>
        <strain evidence="10">CGMCC 4.3525</strain>
    </source>
</reference>
<gene>
    <name evidence="9" type="ORF">SAMN05216188_104290</name>
</gene>
<feature type="transmembrane region" description="Helical" evidence="7">
    <location>
        <begin position="227"/>
        <end position="249"/>
    </location>
</feature>
<name>A0A1H9I0J8_9PSEU</name>
<dbReference type="AlphaFoldDB" id="A0A1H9I0J8"/>
<evidence type="ECO:0000256" key="5">
    <source>
        <dbReference type="ARBA" id="ARBA00022989"/>
    </source>
</evidence>
<feature type="domain" description="Membrane transport protein MMPL" evidence="8">
    <location>
        <begin position="46"/>
        <end position="371"/>
    </location>
</feature>
<keyword evidence="3" id="KW-1003">Cell membrane</keyword>
<comment type="subcellular location">
    <subcellularLocation>
        <location evidence="1">Cell membrane</location>
        <topology evidence="1">Multi-pass membrane protein</topology>
    </subcellularLocation>
</comment>
<dbReference type="SUPFAM" id="SSF82866">
    <property type="entry name" value="Multidrug efflux transporter AcrB transmembrane domain"/>
    <property type="match status" value="2"/>
</dbReference>
<evidence type="ECO:0000259" key="8">
    <source>
        <dbReference type="Pfam" id="PF03176"/>
    </source>
</evidence>
<keyword evidence="5 7" id="KW-1133">Transmembrane helix</keyword>
<feature type="transmembrane region" description="Helical" evidence="7">
    <location>
        <begin position="175"/>
        <end position="194"/>
    </location>
</feature>
<dbReference type="PANTHER" id="PTHR33406:SF11">
    <property type="entry name" value="MEMBRANE PROTEIN SCO6666-RELATED"/>
    <property type="match status" value="1"/>
</dbReference>
<dbReference type="GO" id="GO:0005886">
    <property type="term" value="C:plasma membrane"/>
    <property type="evidence" value="ECO:0007669"/>
    <property type="project" value="UniProtKB-SubCell"/>
</dbReference>
<dbReference type="PANTHER" id="PTHR33406">
    <property type="entry name" value="MEMBRANE PROTEIN MJ1562-RELATED"/>
    <property type="match status" value="1"/>
</dbReference>
<evidence type="ECO:0000256" key="7">
    <source>
        <dbReference type="SAM" id="Phobius"/>
    </source>
</evidence>
<evidence type="ECO:0000256" key="1">
    <source>
        <dbReference type="ARBA" id="ARBA00004651"/>
    </source>
</evidence>
<organism evidence="9 10">
    <name type="scientific">Lentzea xinjiangensis</name>
    <dbReference type="NCBI Taxonomy" id="402600"/>
    <lineage>
        <taxon>Bacteria</taxon>
        <taxon>Bacillati</taxon>
        <taxon>Actinomycetota</taxon>
        <taxon>Actinomycetes</taxon>
        <taxon>Pseudonocardiales</taxon>
        <taxon>Pseudonocardiaceae</taxon>
        <taxon>Lentzea</taxon>
    </lineage>
</organism>
<dbReference type="InterPro" id="IPR004869">
    <property type="entry name" value="MMPL_dom"/>
</dbReference>
<feature type="transmembrane region" description="Helical" evidence="7">
    <location>
        <begin position="306"/>
        <end position="330"/>
    </location>
</feature>
<keyword evidence="10" id="KW-1185">Reference proteome</keyword>
<evidence type="ECO:0000256" key="2">
    <source>
        <dbReference type="ARBA" id="ARBA00010157"/>
    </source>
</evidence>
<dbReference type="STRING" id="402600.SAMN05216188_104290"/>
<sequence length="665" mass="68546">MFRGIGRFVTGHARAVLVAGALVVIGAGALGCTASGTLTTSGFGDPGSESWQAQALIEERFGGHVNALVLISARGGAVDDAAVRQAGAELTARLAADPALSQVTSYFVTGAPQLRSGDGRHALALGQFSGDSGSNADTVERLRERHAGDRGPITVHIGGRAAAELDADRQLAADLLLAELIAVPVILLLLVLAFRTLVAAILPLVMGGIAIVCTVAGLSVIGSLTDVSIYSINMAIGLGLGLAVDYALLTISRFREELAAGLDTSAAVARTVQTAGRTIVFSAVTVAAALAVLLLFPMYFLRSFAYAGIGVVAASTVSAVLVLPAALAALGPKVDAGRLPWAHRRPPSSSSACSGSAFWARLADAATRRPVLTGVPVIVLLLLAAVPLLHAELGMPDDRVLPASAHSRVVGDALRDHFRNEDDRAVQVVLQGTAEPAAVAGHARRISELPGVLRVTSSAGTFARGHASGPAPAGPALARGDSQRLLVAAGPGSARARELISAIRALPRPAGTSVVVGGEAALLADSQDAIGDRLPLAITLVALTTFTLLFLFTGSLLQPVRALAFNVLGLSATLGVLVLIFQEGWLSPVLGFTPLPLNTCMLVLMFSIILGLSIDYELFVVSRIKEAHDQGADHHRAVVLGMSRSGRLVSTAAALNRGQPLRFRR</sequence>
<comment type="similarity">
    <text evidence="2">Belongs to the resistance-nodulation-cell division (RND) (TC 2.A.6) family. MmpL subfamily.</text>
</comment>
<feature type="transmembrane region" description="Helical" evidence="7">
    <location>
        <begin position="563"/>
        <end position="581"/>
    </location>
</feature>
<dbReference type="Pfam" id="PF03176">
    <property type="entry name" value="MMPL"/>
    <property type="match status" value="2"/>
</dbReference>
<dbReference type="Gene3D" id="1.20.1640.10">
    <property type="entry name" value="Multidrug efflux transporter AcrB transmembrane domain"/>
    <property type="match status" value="2"/>
</dbReference>
<feature type="transmembrane region" description="Helical" evidence="7">
    <location>
        <begin position="279"/>
        <end position="300"/>
    </location>
</feature>
<evidence type="ECO:0000256" key="3">
    <source>
        <dbReference type="ARBA" id="ARBA00022475"/>
    </source>
</evidence>
<dbReference type="EMBL" id="FOFR01000004">
    <property type="protein sequence ID" value="SEQ68134.1"/>
    <property type="molecule type" value="Genomic_DNA"/>
</dbReference>
<feature type="transmembrane region" description="Helical" evidence="7">
    <location>
        <begin position="371"/>
        <end position="391"/>
    </location>
</feature>
<feature type="domain" description="Membrane transport protein MMPL" evidence="8">
    <location>
        <begin position="492"/>
        <end position="654"/>
    </location>
</feature>
<evidence type="ECO:0000256" key="6">
    <source>
        <dbReference type="ARBA" id="ARBA00023136"/>
    </source>
</evidence>